<organism evidence="2 3">
    <name type="scientific">Globodera pallida</name>
    <name type="common">Potato cyst nematode worm</name>
    <name type="synonym">Heterodera pallida</name>
    <dbReference type="NCBI Taxonomy" id="36090"/>
    <lineage>
        <taxon>Eukaryota</taxon>
        <taxon>Metazoa</taxon>
        <taxon>Ecdysozoa</taxon>
        <taxon>Nematoda</taxon>
        <taxon>Chromadorea</taxon>
        <taxon>Rhabditida</taxon>
        <taxon>Tylenchina</taxon>
        <taxon>Tylenchomorpha</taxon>
        <taxon>Tylenchoidea</taxon>
        <taxon>Heteroderidae</taxon>
        <taxon>Heteroderinae</taxon>
        <taxon>Globodera</taxon>
    </lineage>
</organism>
<feature type="region of interest" description="Disordered" evidence="1">
    <location>
        <begin position="1"/>
        <end position="59"/>
    </location>
</feature>
<evidence type="ECO:0000256" key="1">
    <source>
        <dbReference type="SAM" id="MobiDB-lite"/>
    </source>
</evidence>
<sequence length="104" mass="11176">MEDNSNNECSADETTDDGQNDEAEENVSTPYCGYLPLPSSVADDDDDGETFSTSTTTTTTTAALQWLPTNSTPNNLSSLLPPPPTADLDRIWHQPIDINLDQGG</sequence>
<reference evidence="3" key="3">
    <citation type="submission" date="2016-06" db="UniProtKB">
        <authorList>
            <consortium name="WormBaseParasite"/>
        </authorList>
    </citation>
    <scope>IDENTIFICATION</scope>
</reference>
<dbReference type="Proteomes" id="UP000050741">
    <property type="component" value="Unassembled WGS sequence"/>
</dbReference>
<reference evidence="2" key="2">
    <citation type="submission" date="2014-05" db="EMBL/GenBank/DDBJ databases">
        <title>The genome and life-stage specific transcriptomes of Globodera pallida elucidate key aspects of plant parasitism by a cyst nematode.</title>
        <authorList>
            <person name="Cotton J.A."/>
            <person name="Lilley C.J."/>
            <person name="Jones L.M."/>
            <person name="Kikuchi T."/>
            <person name="Reid A.J."/>
            <person name="Thorpe P."/>
            <person name="Tsai I.J."/>
            <person name="Beasley H."/>
            <person name="Blok V."/>
            <person name="Cock P.J.A."/>
            <person name="Van den Akker S.E."/>
            <person name="Holroyd N."/>
            <person name="Hunt M."/>
            <person name="Mantelin S."/>
            <person name="Naghra H."/>
            <person name="Pain A."/>
            <person name="Palomares-Rius J.E."/>
            <person name="Zarowiecki M."/>
            <person name="Berriman M."/>
            <person name="Jones J.T."/>
            <person name="Urwin P.E."/>
        </authorList>
    </citation>
    <scope>NUCLEOTIDE SEQUENCE [LARGE SCALE GENOMIC DNA]</scope>
    <source>
        <strain evidence="2">Lindley</strain>
    </source>
</reference>
<protein>
    <submittedName>
        <fullName evidence="3">Uncharacterized protein</fullName>
    </submittedName>
</protein>
<accession>A0A183CP64</accession>
<name>A0A183CP64_GLOPA</name>
<feature type="compositionally biased region" description="Low complexity" evidence="1">
    <location>
        <begin position="50"/>
        <end position="59"/>
    </location>
</feature>
<reference evidence="2" key="1">
    <citation type="submission" date="2013-12" db="EMBL/GenBank/DDBJ databases">
        <authorList>
            <person name="Aslett M."/>
        </authorList>
    </citation>
    <scope>NUCLEOTIDE SEQUENCE [LARGE SCALE GENOMIC DNA]</scope>
    <source>
        <strain evidence="2">Lindley</strain>
    </source>
</reference>
<evidence type="ECO:0000313" key="3">
    <source>
        <dbReference type="WBParaSite" id="GPLIN_001467100"/>
    </source>
</evidence>
<dbReference type="AlphaFoldDB" id="A0A183CP64"/>
<proteinExistence type="predicted"/>
<dbReference type="WBParaSite" id="GPLIN_001467100">
    <property type="protein sequence ID" value="GPLIN_001467100"/>
    <property type="gene ID" value="GPLIN_001467100"/>
</dbReference>
<evidence type="ECO:0000313" key="2">
    <source>
        <dbReference type="Proteomes" id="UP000050741"/>
    </source>
</evidence>
<keyword evidence="2" id="KW-1185">Reference proteome</keyword>
<feature type="compositionally biased region" description="Acidic residues" evidence="1">
    <location>
        <begin position="1"/>
        <end position="25"/>
    </location>
</feature>